<feature type="domain" description="NACHT" evidence="9">
    <location>
        <begin position="103"/>
        <end position="237"/>
    </location>
</feature>
<dbReference type="InterPro" id="IPR032675">
    <property type="entry name" value="LRR_dom_sf"/>
</dbReference>
<evidence type="ECO:0000256" key="5">
    <source>
        <dbReference type="ARBA" id="ARBA00022840"/>
    </source>
</evidence>
<evidence type="ECO:0000256" key="1">
    <source>
        <dbReference type="ARBA" id="ARBA00004110"/>
    </source>
</evidence>
<evidence type="ECO:0000256" key="3">
    <source>
        <dbReference type="ARBA" id="ARBA00022737"/>
    </source>
</evidence>
<dbReference type="PANTHER" id="PTHR45690">
    <property type="entry name" value="NACHT, LRR AND PYD DOMAINS-CONTAINING PROTEIN 12"/>
    <property type="match status" value="1"/>
</dbReference>
<keyword evidence="6" id="KW-0832">Ubl conjugation</keyword>
<dbReference type="PROSITE" id="PS50837">
    <property type="entry name" value="NACHT"/>
    <property type="match status" value="1"/>
</dbReference>
<dbReference type="Pfam" id="PF17779">
    <property type="entry name" value="WHD_NOD2"/>
    <property type="match status" value="1"/>
</dbReference>
<keyword evidence="4" id="KW-0547">Nucleotide-binding</keyword>
<keyword evidence="2" id="KW-0963">Cytoplasm</keyword>
<dbReference type="InterPro" id="IPR041267">
    <property type="entry name" value="NLRP_HD2"/>
</dbReference>
<evidence type="ECO:0000256" key="7">
    <source>
        <dbReference type="ARBA" id="ARBA00023198"/>
    </source>
</evidence>
<dbReference type="GO" id="GO:0005829">
    <property type="term" value="C:cytosol"/>
    <property type="evidence" value="ECO:0007669"/>
    <property type="project" value="UniProtKB-SubCell"/>
</dbReference>
<dbReference type="PANTHER" id="PTHR45690:SF19">
    <property type="entry name" value="NACHT, LRR AND PYD DOMAINS-CONTAINING PROTEIN 3"/>
    <property type="match status" value="1"/>
</dbReference>
<evidence type="ECO:0000256" key="8">
    <source>
        <dbReference type="ARBA" id="ARBA00023233"/>
    </source>
</evidence>
<dbReference type="InterPro" id="IPR007111">
    <property type="entry name" value="NACHT_NTPase"/>
</dbReference>
<reference evidence="10" key="2">
    <citation type="submission" date="2025-09" db="UniProtKB">
        <authorList>
            <consortium name="Ensembl"/>
        </authorList>
    </citation>
    <scope>IDENTIFICATION</scope>
</reference>
<keyword evidence="3" id="KW-0677">Repeat</keyword>
<evidence type="ECO:0000256" key="4">
    <source>
        <dbReference type="ARBA" id="ARBA00022741"/>
    </source>
</evidence>
<dbReference type="GO" id="GO:0005524">
    <property type="term" value="F:ATP binding"/>
    <property type="evidence" value="ECO:0007669"/>
    <property type="project" value="UniProtKB-KW"/>
</dbReference>
<organism evidence="10 11">
    <name type="scientific">Leptobrachium leishanense</name>
    <name type="common">Leishan spiny toad</name>
    <dbReference type="NCBI Taxonomy" id="445787"/>
    <lineage>
        <taxon>Eukaryota</taxon>
        <taxon>Metazoa</taxon>
        <taxon>Chordata</taxon>
        <taxon>Craniata</taxon>
        <taxon>Vertebrata</taxon>
        <taxon>Euteleostomi</taxon>
        <taxon>Amphibia</taxon>
        <taxon>Batrachia</taxon>
        <taxon>Anura</taxon>
        <taxon>Pelobatoidea</taxon>
        <taxon>Megophryidae</taxon>
        <taxon>Leptobrachium</taxon>
    </lineage>
</organism>
<dbReference type="InterPro" id="IPR027417">
    <property type="entry name" value="P-loop_NTPase"/>
</dbReference>
<dbReference type="Pfam" id="PF05729">
    <property type="entry name" value="NACHT"/>
    <property type="match status" value="1"/>
</dbReference>
<dbReference type="Ensembl" id="ENSLLET00000017826.1">
    <property type="protein sequence ID" value="ENSLLEP00000017175.1"/>
    <property type="gene ID" value="ENSLLEG00000010568.1"/>
</dbReference>
<sequence>MFYSSILNYFSFTDAMDVYMDSMSHKHQFYIDMNGFYLIPGFNTLFVRLCLVNHPGGEEGMQFEAIRTGGSYIEMMETEAAENYYPTSIKALFDPGEDGITPKVVVFQGPAGIGKTWTAKWIMVEWTRKNLYREKFHYVFYLSCKEIHCIKHNISMANVLSELCGLTCGGYLGRILNATEKILFIIDGFEELQFLLRNEAEGGVQDPFQEVPKAVLFNSLLKRRLLPKATLLLTTRPFALNTLRQYVVCPRYVEVLGFTEHDRLKYFYDLRLCKKELNAVVTLMEENRVLSAMCALPFICNILKTEILKYPHLHQNVTTTDIYIGYLKDSLMLHGRWSSLSSTCTKMCRLAKDGVWNQKFVFEEEDLDIYGLIVSEVESLFLNEIIIRRNDETRTCYSFSHQSIQVFFASLYYVLEESEISGHLEHPTRLEETMTLLERSQVNPHLTLTLRFLFGLYSEVKLNEVAECVGRDISTDFKSILEDWLVTESFNNHNEILQCLYETQDEVFVRRMMSHLLHLRIQGSGSEENEEALTDKTISYCLETSECNHMIRFNNYTVSNKIQKISSALQKLVSQPPSQSPTALAVIPIICPTCSSAKNEAGKGLPVECIYAHLQPGFDIPALRTVSRMLCICTLQRIPKCIESLMRTQCVQTLQDLWLQGCGLTSSHCKHLCSFIITNRSLITLDLSGNDLQDSGVNRLCEGLRQPDCVLQELGVLDISVRNGYYYFCSPPQSCPLNRLIEVRLFIPKKMLQICKVLRYVVEQGCQLRPPPSPILMPTILSIDGQGLMETVGQKHLESCESDSPVVGDLMEEVCRSAMMGSHNSFGYKTIESPHRIRHCWVVHNRTQ</sequence>
<evidence type="ECO:0000256" key="6">
    <source>
        <dbReference type="ARBA" id="ARBA00022843"/>
    </source>
</evidence>
<dbReference type="Gene3D" id="3.40.50.300">
    <property type="entry name" value="P-loop containing nucleotide triphosphate hydrolases"/>
    <property type="match status" value="1"/>
</dbReference>
<dbReference type="AlphaFoldDB" id="A0A8C5MUB7"/>
<keyword evidence="8" id="KW-1271">Inflammasome</keyword>
<dbReference type="GeneTree" id="ENSGT00940000159520"/>
<proteinExistence type="predicted"/>
<accession>A0A8C5MUB7</accession>
<keyword evidence="11" id="KW-1185">Reference proteome</keyword>
<protein>
    <recommendedName>
        <fullName evidence="9">NACHT domain-containing protein</fullName>
    </recommendedName>
</protein>
<dbReference type="GO" id="GO:0045087">
    <property type="term" value="P:innate immune response"/>
    <property type="evidence" value="ECO:0007669"/>
    <property type="project" value="UniProtKB-KW"/>
</dbReference>
<comment type="subcellular location">
    <subcellularLocation>
        <location evidence="1">Inflammasome</location>
    </subcellularLocation>
</comment>
<dbReference type="InterPro" id="IPR041075">
    <property type="entry name" value="NOD1/2_WH"/>
</dbReference>
<dbReference type="Gene3D" id="3.80.10.10">
    <property type="entry name" value="Ribonuclease Inhibitor"/>
    <property type="match status" value="1"/>
</dbReference>
<evidence type="ECO:0000259" key="9">
    <source>
        <dbReference type="PROSITE" id="PS50837"/>
    </source>
</evidence>
<evidence type="ECO:0000313" key="10">
    <source>
        <dbReference type="Ensembl" id="ENSLLEP00000017175.1"/>
    </source>
</evidence>
<evidence type="ECO:0000256" key="2">
    <source>
        <dbReference type="ARBA" id="ARBA00022490"/>
    </source>
</evidence>
<keyword evidence="7" id="KW-0395">Inflammatory response</keyword>
<dbReference type="Pfam" id="PF17776">
    <property type="entry name" value="NLRC4_HD2"/>
    <property type="match status" value="1"/>
</dbReference>
<dbReference type="SMART" id="SM00368">
    <property type="entry name" value="LRR_RI"/>
    <property type="match status" value="2"/>
</dbReference>
<dbReference type="SUPFAM" id="SSF52047">
    <property type="entry name" value="RNI-like"/>
    <property type="match status" value="2"/>
</dbReference>
<dbReference type="SUPFAM" id="SSF52540">
    <property type="entry name" value="P-loop containing nucleoside triphosphate hydrolases"/>
    <property type="match status" value="1"/>
</dbReference>
<keyword evidence="5" id="KW-0067">ATP-binding</keyword>
<name>A0A8C5MUB7_9ANUR</name>
<dbReference type="OrthoDB" id="120976at2759"/>
<dbReference type="Proteomes" id="UP000694569">
    <property type="component" value="Unplaced"/>
</dbReference>
<dbReference type="GO" id="GO:0006954">
    <property type="term" value="P:inflammatory response"/>
    <property type="evidence" value="ECO:0007669"/>
    <property type="project" value="UniProtKB-KW"/>
</dbReference>
<reference evidence="10" key="1">
    <citation type="submission" date="2025-08" db="UniProtKB">
        <authorList>
            <consortium name="Ensembl"/>
        </authorList>
    </citation>
    <scope>IDENTIFICATION</scope>
</reference>
<evidence type="ECO:0000313" key="11">
    <source>
        <dbReference type="Proteomes" id="UP000694569"/>
    </source>
</evidence>
<dbReference type="InterPro" id="IPR050637">
    <property type="entry name" value="NLRP_innate_immun_reg"/>
</dbReference>